<proteinExistence type="inferred from homology"/>
<accession>A0ABP7N1Z6</accession>
<organism evidence="6 7">
    <name type="scientific">Luteimonas lutimaris</name>
    <dbReference type="NCBI Taxonomy" id="698645"/>
    <lineage>
        <taxon>Bacteria</taxon>
        <taxon>Pseudomonadati</taxon>
        <taxon>Pseudomonadota</taxon>
        <taxon>Gammaproteobacteria</taxon>
        <taxon>Lysobacterales</taxon>
        <taxon>Lysobacteraceae</taxon>
        <taxon>Luteimonas</taxon>
    </lineage>
</organism>
<dbReference type="Proteomes" id="UP001501727">
    <property type="component" value="Unassembled WGS sequence"/>
</dbReference>
<keyword evidence="4" id="KW-1133">Transmembrane helix</keyword>
<keyword evidence="5" id="KW-0472">Membrane</keyword>
<dbReference type="RefSeq" id="WP_344760763.1">
    <property type="nucleotide sequence ID" value="NZ_BAAAZU010000031.1"/>
</dbReference>
<evidence type="ECO:0000256" key="4">
    <source>
        <dbReference type="ARBA" id="ARBA00022989"/>
    </source>
</evidence>
<evidence type="ECO:0000256" key="1">
    <source>
        <dbReference type="ARBA" id="ARBA00004167"/>
    </source>
</evidence>
<dbReference type="PANTHER" id="PTHR34478:SF2">
    <property type="entry name" value="MEMBRANE PROTEIN"/>
    <property type="match status" value="1"/>
</dbReference>
<dbReference type="SUPFAM" id="SSF140478">
    <property type="entry name" value="LemA-like"/>
    <property type="match status" value="1"/>
</dbReference>
<protein>
    <submittedName>
        <fullName evidence="6">LemA family protein</fullName>
    </submittedName>
</protein>
<keyword evidence="3" id="KW-0812">Transmembrane</keyword>
<evidence type="ECO:0000313" key="7">
    <source>
        <dbReference type="Proteomes" id="UP001501727"/>
    </source>
</evidence>
<dbReference type="EMBL" id="BAAAZU010000031">
    <property type="protein sequence ID" value="GAA3933494.1"/>
    <property type="molecule type" value="Genomic_DNA"/>
</dbReference>
<keyword evidence="7" id="KW-1185">Reference proteome</keyword>
<dbReference type="Pfam" id="PF04011">
    <property type="entry name" value="LemA"/>
    <property type="match status" value="1"/>
</dbReference>
<dbReference type="InterPro" id="IPR023353">
    <property type="entry name" value="LemA-like_dom_sf"/>
</dbReference>
<dbReference type="InterPro" id="IPR007156">
    <property type="entry name" value="MamQ_LemA"/>
</dbReference>
<reference evidence="7" key="1">
    <citation type="journal article" date="2019" name="Int. J. Syst. Evol. Microbiol.">
        <title>The Global Catalogue of Microorganisms (GCM) 10K type strain sequencing project: providing services to taxonomists for standard genome sequencing and annotation.</title>
        <authorList>
            <consortium name="The Broad Institute Genomics Platform"/>
            <consortium name="The Broad Institute Genome Sequencing Center for Infectious Disease"/>
            <person name="Wu L."/>
            <person name="Ma J."/>
        </authorList>
    </citation>
    <scope>NUCLEOTIDE SEQUENCE [LARGE SCALE GENOMIC DNA]</scope>
    <source>
        <strain evidence="7">JCM 16916</strain>
    </source>
</reference>
<evidence type="ECO:0000256" key="3">
    <source>
        <dbReference type="ARBA" id="ARBA00022692"/>
    </source>
</evidence>
<evidence type="ECO:0000256" key="2">
    <source>
        <dbReference type="ARBA" id="ARBA00008854"/>
    </source>
</evidence>
<evidence type="ECO:0000313" key="6">
    <source>
        <dbReference type="EMBL" id="GAA3933494.1"/>
    </source>
</evidence>
<comment type="caution">
    <text evidence="6">The sequence shown here is derived from an EMBL/GenBank/DDBJ whole genome shotgun (WGS) entry which is preliminary data.</text>
</comment>
<comment type="similarity">
    <text evidence="2">Belongs to the LemA family.</text>
</comment>
<gene>
    <name evidence="6" type="ORF">GCM10022229_29240</name>
</gene>
<comment type="subcellular location">
    <subcellularLocation>
        <location evidence="1">Membrane</location>
        <topology evidence="1">Single-pass membrane protein</topology>
    </subcellularLocation>
</comment>
<sequence length="198" mass="21473">MLSLLILLAIVVVFAVWAVGIYNGLVTARNAYKNAFAQIDVQLQRRFDLIPNLVETAKGYLEHERGTLESVTAARNAAQAGLAAAKASPGDPAAMAELSRSQGMLDGALGRLLVTVEAYPDLKANQNMMQLTEELTSTENRVAFARQAFNDSVMAYNNKREVFPSSIVAGMFNFAPAALLEIPADQQEQVRAAPKVQF</sequence>
<name>A0ABP7N1Z6_9GAMM</name>
<dbReference type="PANTHER" id="PTHR34478">
    <property type="entry name" value="PROTEIN LEMA"/>
    <property type="match status" value="1"/>
</dbReference>
<dbReference type="Gene3D" id="1.20.1440.20">
    <property type="entry name" value="LemA-like domain"/>
    <property type="match status" value="1"/>
</dbReference>
<evidence type="ECO:0000256" key="5">
    <source>
        <dbReference type="ARBA" id="ARBA00023136"/>
    </source>
</evidence>